<dbReference type="InterPro" id="IPR029068">
    <property type="entry name" value="Glyas_Bleomycin-R_OHBP_Dase"/>
</dbReference>
<sequence>MIAVSIATVTLKTDRPRDVARFWCDLLGYRVAPNHSDSVMLVGDSGPTLLIQPSMSPPTGSATPSGPPTRRPARLQQART</sequence>
<comment type="caution">
    <text evidence="3">The sequence shown here is derived from an EMBL/GenBank/DDBJ whole genome shotgun (WGS) entry which is preliminary data.</text>
</comment>
<organism evidence="3 4">
    <name type="scientific">Arthrobacter terricola</name>
    <dbReference type="NCBI Taxonomy" id="2547396"/>
    <lineage>
        <taxon>Bacteria</taxon>
        <taxon>Bacillati</taxon>
        <taxon>Actinomycetota</taxon>
        <taxon>Actinomycetes</taxon>
        <taxon>Micrococcales</taxon>
        <taxon>Micrococcaceae</taxon>
        <taxon>Arthrobacter</taxon>
    </lineage>
</organism>
<proteinExistence type="predicted"/>
<reference evidence="3 4" key="1">
    <citation type="submission" date="2019-03" db="EMBL/GenBank/DDBJ databases">
        <title>Whole genome sequence of Arthrobacter sp JH1-1.</title>
        <authorList>
            <person name="Trinh H.N."/>
        </authorList>
    </citation>
    <scope>NUCLEOTIDE SEQUENCE [LARGE SCALE GENOMIC DNA]</scope>
    <source>
        <strain evidence="3 4">JH1-1</strain>
    </source>
</reference>
<dbReference type="EMBL" id="SMRU01000027">
    <property type="protein sequence ID" value="TDF91756.1"/>
    <property type="molecule type" value="Genomic_DNA"/>
</dbReference>
<evidence type="ECO:0000313" key="4">
    <source>
        <dbReference type="Proteomes" id="UP000295511"/>
    </source>
</evidence>
<evidence type="ECO:0000259" key="2">
    <source>
        <dbReference type="Pfam" id="PF18029"/>
    </source>
</evidence>
<dbReference type="Proteomes" id="UP000295511">
    <property type="component" value="Unassembled WGS sequence"/>
</dbReference>
<feature type="region of interest" description="Disordered" evidence="1">
    <location>
        <begin position="49"/>
        <end position="80"/>
    </location>
</feature>
<dbReference type="RefSeq" id="WP_133205953.1">
    <property type="nucleotide sequence ID" value="NZ_SMRU01000027.1"/>
</dbReference>
<feature type="domain" description="Glyoxalase-like" evidence="2">
    <location>
        <begin position="9"/>
        <end position="56"/>
    </location>
</feature>
<evidence type="ECO:0000256" key="1">
    <source>
        <dbReference type="SAM" id="MobiDB-lite"/>
    </source>
</evidence>
<dbReference type="AlphaFoldDB" id="A0A4R5K9T5"/>
<dbReference type="SUPFAM" id="SSF54593">
    <property type="entry name" value="Glyoxalase/Bleomycin resistance protein/Dihydroxybiphenyl dioxygenase"/>
    <property type="match status" value="1"/>
</dbReference>
<name>A0A4R5K9T5_9MICC</name>
<dbReference type="InterPro" id="IPR041581">
    <property type="entry name" value="Glyoxalase_6"/>
</dbReference>
<accession>A0A4R5K9T5</accession>
<feature type="compositionally biased region" description="Low complexity" evidence="1">
    <location>
        <begin position="53"/>
        <end position="64"/>
    </location>
</feature>
<dbReference type="OrthoDB" id="5524593at2"/>
<evidence type="ECO:0000313" key="3">
    <source>
        <dbReference type="EMBL" id="TDF91756.1"/>
    </source>
</evidence>
<dbReference type="Gene3D" id="3.10.180.10">
    <property type="entry name" value="2,3-Dihydroxybiphenyl 1,2-Dioxygenase, domain 1"/>
    <property type="match status" value="1"/>
</dbReference>
<gene>
    <name evidence="3" type="ORF">E1809_19750</name>
</gene>
<keyword evidence="4" id="KW-1185">Reference proteome</keyword>
<dbReference type="Pfam" id="PF18029">
    <property type="entry name" value="Glyoxalase_6"/>
    <property type="match status" value="1"/>
</dbReference>
<protein>
    <recommendedName>
        <fullName evidence="2">Glyoxalase-like domain-containing protein</fullName>
    </recommendedName>
</protein>